<evidence type="ECO:0000256" key="5">
    <source>
        <dbReference type="SAM" id="Phobius"/>
    </source>
</evidence>
<comment type="subcellular location">
    <subcellularLocation>
        <location evidence="1">Membrane</location>
        <topology evidence="1">Multi-pass membrane protein</topology>
    </subcellularLocation>
</comment>
<proteinExistence type="predicted"/>
<dbReference type="Pfam" id="PF01490">
    <property type="entry name" value="Aa_trans"/>
    <property type="match status" value="1"/>
</dbReference>
<comment type="caution">
    <text evidence="7">The sequence shown here is derived from an EMBL/GenBank/DDBJ whole genome shotgun (WGS) entry which is preliminary data.</text>
</comment>
<gene>
    <name evidence="7" type="ORF">HJG60_017533</name>
</gene>
<dbReference type="AlphaFoldDB" id="A0A834A057"/>
<keyword evidence="3 5" id="KW-1133">Transmembrane helix</keyword>
<organism evidence="7 8">
    <name type="scientific">Phyllostomus discolor</name>
    <name type="common">pale spear-nosed bat</name>
    <dbReference type="NCBI Taxonomy" id="89673"/>
    <lineage>
        <taxon>Eukaryota</taxon>
        <taxon>Metazoa</taxon>
        <taxon>Chordata</taxon>
        <taxon>Craniata</taxon>
        <taxon>Vertebrata</taxon>
        <taxon>Euteleostomi</taxon>
        <taxon>Mammalia</taxon>
        <taxon>Eutheria</taxon>
        <taxon>Laurasiatheria</taxon>
        <taxon>Chiroptera</taxon>
        <taxon>Yangochiroptera</taxon>
        <taxon>Phyllostomidae</taxon>
        <taxon>Phyllostominae</taxon>
        <taxon>Phyllostomus</taxon>
    </lineage>
</organism>
<evidence type="ECO:0000259" key="6">
    <source>
        <dbReference type="Pfam" id="PF01490"/>
    </source>
</evidence>
<evidence type="ECO:0000256" key="3">
    <source>
        <dbReference type="ARBA" id="ARBA00022989"/>
    </source>
</evidence>
<dbReference type="PANTHER" id="PTHR22950">
    <property type="entry name" value="AMINO ACID TRANSPORTER"/>
    <property type="match status" value="1"/>
</dbReference>
<evidence type="ECO:0000256" key="1">
    <source>
        <dbReference type="ARBA" id="ARBA00004141"/>
    </source>
</evidence>
<evidence type="ECO:0000256" key="2">
    <source>
        <dbReference type="ARBA" id="ARBA00022692"/>
    </source>
</evidence>
<accession>A0A834A057</accession>
<feature type="domain" description="Amino acid transporter transmembrane" evidence="6">
    <location>
        <begin position="57"/>
        <end position="195"/>
    </location>
</feature>
<dbReference type="GO" id="GO:0005774">
    <property type="term" value="C:vacuolar membrane"/>
    <property type="evidence" value="ECO:0007669"/>
    <property type="project" value="TreeGrafter"/>
</dbReference>
<dbReference type="PANTHER" id="PTHR22950:SF190">
    <property type="entry name" value="NEUTRAL AMINO ACID UNIPORTER 4"/>
    <property type="match status" value="1"/>
</dbReference>
<evidence type="ECO:0000313" key="7">
    <source>
        <dbReference type="EMBL" id="KAF6106257.1"/>
    </source>
</evidence>
<dbReference type="GO" id="GO:0015180">
    <property type="term" value="F:L-alanine transmembrane transporter activity"/>
    <property type="evidence" value="ECO:0007669"/>
    <property type="project" value="TreeGrafter"/>
</dbReference>
<evidence type="ECO:0000313" key="8">
    <source>
        <dbReference type="Proteomes" id="UP000664940"/>
    </source>
</evidence>
<dbReference type="GO" id="GO:0015193">
    <property type="term" value="F:L-proline transmembrane transporter activity"/>
    <property type="evidence" value="ECO:0007669"/>
    <property type="project" value="TreeGrafter"/>
</dbReference>
<protein>
    <submittedName>
        <fullName evidence="7">Solute carrier family 36 member 4</fullName>
    </submittedName>
</protein>
<keyword evidence="4 5" id="KW-0472">Membrane</keyword>
<evidence type="ECO:0000256" key="4">
    <source>
        <dbReference type="ARBA" id="ARBA00023136"/>
    </source>
</evidence>
<feature type="transmembrane region" description="Helical" evidence="5">
    <location>
        <begin position="153"/>
        <end position="176"/>
    </location>
</feature>
<name>A0A834A057_9CHIR</name>
<dbReference type="Proteomes" id="UP000664940">
    <property type="component" value="Unassembled WGS sequence"/>
</dbReference>
<sequence>MEAAAPAAVESVGPEELDMDVMRPLINEQNFDGTSDEEHEHELLPVQKHYQLEGQEGISFLQTLMHLLKGNIGTGLLGLPLAIKNAGIVLGPISLVFIGIISVHCMHILVRCSHFLCQRFKKSTLGYSDTVSFAMEVSPWSCLQKQAAWGRSVVDFFLVITQLGFCSVYIVILTFSRDHCSVWMVLKNVSIAFTGVAGFLLGTYVTVEEIIYSNSTAIPSTLQSSSLTLNATCFTSCLK</sequence>
<dbReference type="InterPro" id="IPR013057">
    <property type="entry name" value="AA_transpt_TM"/>
</dbReference>
<dbReference type="EMBL" id="JABVXQ010000006">
    <property type="protein sequence ID" value="KAF6106257.1"/>
    <property type="molecule type" value="Genomic_DNA"/>
</dbReference>
<feature type="transmembrane region" description="Helical" evidence="5">
    <location>
        <begin position="188"/>
        <end position="207"/>
    </location>
</feature>
<reference evidence="7 8" key="1">
    <citation type="journal article" date="2020" name="Nature">
        <title>Six reference-quality genomes reveal evolution of bat adaptations.</title>
        <authorList>
            <person name="Jebb D."/>
            <person name="Huang Z."/>
            <person name="Pippel M."/>
            <person name="Hughes G.M."/>
            <person name="Lavrichenko K."/>
            <person name="Devanna P."/>
            <person name="Winkler S."/>
            <person name="Jermiin L.S."/>
            <person name="Skirmuntt E.C."/>
            <person name="Katzourakis A."/>
            <person name="Burkitt-Gray L."/>
            <person name="Ray D.A."/>
            <person name="Sullivan K.A.M."/>
            <person name="Roscito J.G."/>
            <person name="Kirilenko B.M."/>
            <person name="Davalos L.M."/>
            <person name="Corthals A.P."/>
            <person name="Power M.L."/>
            <person name="Jones G."/>
            <person name="Ransome R.D."/>
            <person name="Dechmann D.K.N."/>
            <person name="Locatelli A.G."/>
            <person name="Puechmaille S.J."/>
            <person name="Fedrigo O."/>
            <person name="Jarvis E.D."/>
            <person name="Hiller M."/>
            <person name="Vernes S.C."/>
            <person name="Myers E.W."/>
            <person name="Teeling E.C."/>
        </authorList>
    </citation>
    <scope>NUCLEOTIDE SEQUENCE [LARGE SCALE GENOMIC DNA]</scope>
    <source>
        <strain evidence="7">Bat1K_MPI-CBG_1</strain>
    </source>
</reference>
<keyword evidence="2 5" id="KW-0812">Transmembrane</keyword>
<feature type="transmembrane region" description="Helical" evidence="5">
    <location>
        <begin position="86"/>
        <end position="110"/>
    </location>
</feature>